<keyword evidence="1" id="KW-0472">Membrane</keyword>
<sequence>MAISRMVSRKHEKRLSRAQDLVRSPSGNSVAIDVPKNVAEDPTAGEEKGLEETAPAKRTLFEEFGGAHGLICVGQMLINAHLLTIVLTRQLHCAPNQDVYYLLIGIFGCVGGFCLGDKSDKMEFGAMGRWAMRIQLLLIAVCSFDCADRTC</sequence>
<comment type="caution">
    <text evidence="2">The sequence shown here is derived from an EMBL/GenBank/DDBJ whole genome shotgun (WGS) entry which is preliminary data.</text>
</comment>
<keyword evidence="3" id="KW-1185">Reference proteome</keyword>
<accession>A0AAN5IFF9</accession>
<evidence type="ECO:0000313" key="3">
    <source>
        <dbReference type="Proteomes" id="UP001328107"/>
    </source>
</evidence>
<dbReference type="Proteomes" id="UP001328107">
    <property type="component" value="Unassembled WGS sequence"/>
</dbReference>
<dbReference type="AlphaFoldDB" id="A0AAN5IFF9"/>
<feature type="non-terminal residue" evidence="2">
    <location>
        <position position="151"/>
    </location>
</feature>
<feature type="transmembrane region" description="Helical" evidence="1">
    <location>
        <begin position="99"/>
        <end position="116"/>
    </location>
</feature>
<gene>
    <name evidence="2" type="ORF">PMAYCL1PPCAC_31126</name>
</gene>
<organism evidence="2 3">
    <name type="scientific">Pristionchus mayeri</name>
    <dbReference type="NCBI Taxonomy" id="1317129"/>
    <lineage>
        <taxon>Eukaryota</taxon>
        <taxon>Metazoa</taxon>
        <taxon>Ecdysozoa</taxon>
        <taxon>Nematoda</taxon>
        <taxon>Chromadorea</taxon>
        <taxon>Rhabditida</taxon>
        <taxon>Rhabditina</taxon>
        <taxon>Diplogasteromorpha</taxon>
        <taxon>Diplogasteroidea</taxon>
        <taxon>Neodiplogasteridae</taxon>
        <taxon>Pristionchus</taxon>
    </lineage>
</organism>
<name>A0AAN5IFF9_9BILA</name>
<reference evidence="3" key="1">
    <citation type="submission" date="2022-10" db="EMBL/GenBank/DDBJ databases">
        <title>Genome assembly of Pristionchus species.</title>
        <authorList>
            <person name="Yoshida K."/>
            <person name="Sommer R.J."/>
        </authorList>
    </citation>
    <scope>NUCLEOTIDE SEQUENCE [LARGE SCALE GENOMIC DNA]</scope>
    <source>
        <strain evidence="3">RS5460</strain>
    </source>
</reference>
<dbReference type="EMBL" id="BTRK01000006">
    <property type="protein sequence ID" value="GMR60931.1"/>
    <property type="molecule type" value="Genomic_DNA"/>
</dbReference>
<keyword evidence="1" id="KW-1133">Transmembrane helix</keyword>
<evidence type="ECO:0000256" key="1">
    <source>
        <dbReference type="SAM" id="Phobius"/>
    </source>
</evidence>
<protein>
    <submittedName>
        <fullName evidence="2">Uncharacterized protein</fullName>
    </submittedName>
</protein>
<feature type="transmembrane region" description="Helical" evidence="1">
    <location>
        <begin position="67"/>
        <end position="87"/>
    </location>
</feature>
<keyword evidence="1" id="KW-0812">Transmembrane</keyword>
<evidence type="ECO:0000313" key="2">
    <source>
        <dbReference type="EMBL" id="GMR60931.1"/>
    </source>
</evidence>
<proteinExistence type="predicted"/>